<evidence type="ECO:0000256" key="1">
    <source>
        <dbReference type="SAM" id="Phobius"/>
    </source>
</evidence>
<dbReference type="EMBL" id="JACSDY010000002">
    <property type="protein sequence ID" value="KAF7434642.1"/>
    <property type="molecule type" value="Genomic_DNA"/>
</dbReference>
<dbReference type="AlphaFoldDB" id="A0A834PAR6"/>
<dbReference type="Proteomes" id="UP000600918">
    <property type="component" value="Unassembled WGS sequence"/>
</dbReference>
<sequence>MIETATCRNYRKLDNEIGNVKRNNMRRWYDTCLVWPGLVWSGLVWSGLVLSGLAWPGLAWPGLAWPSLAWPSLVVELVFSIVVTTFVLKLQPLAIFSSYTQALKNIYRMLITLCDET</sequence>
<protein>
    <submittedName>
        <fullName evidence="2">Uncharacterized protein</fullName>
    </submittedName>
</protein>
<keyword evidence="3" id="KW-1185">Reference proteome</keyword>
<gene>
    <name evidence="2" type="ORF">H0235_002833</name>
</gene>
<keyword evidence="1" id="KW-1133">Transmembrane helix</keyword>
<proteinExistence type="predicted"/>
<reference evidence="2" key="1">
    <citation type="journal article" date="2020" name="G3 (Bethesda)">
        <title>High-Quality Assemblies for Three Invasive Social Wasps from the &lt;i&gt;Vespula&lt;/i&gt; Genus.</title>
        <authorList>
            <person name="Harrop T.W.R."/>
            <person name="Guhlin J."/>
            <person name="McLaughlin G.M."/>
            <person name="Permina E."/>
            <person name="Stockwell P."/>
            <person name="Gilligan J."/>
            <person name="Le Lec M.F."/>
            <person name="Gruber M.A.M."/>
            <person name="Quinn O."/>
            <person name="Lovegrove M."/>
            <person name="Duncan E.J."/>
            <person name="Remnant E.J."/>
            <person name="Van Eeckhoven J."/>
            <person name="Graham B."/>
            <person name="Knapp R.A."/>
            <person name="Langford K.W."/>
            <person name="Kronenberg Z."/>
            <person name="Press M.O."/>
            <person name="Eacker S.M."/>
            <person name="Wilson-Rankin E.E."/>
            <person name="Purcell J."/>
            <person name="Lester P.J."/>
            <person name="Dearden P.K."/>
        </authorList>
    </citation>
    <scope>NUCLEOTIDE SEQUENCE</scope>
    <source>
        <strain evidence="2">Volc-1</strain>
    </source>
</reference>
<evidence type="ECO:0000313" key="2">
    <source>
        <dbReference type="EMBL" id="KAF7434642.1"/>
    </source>
</evidence>
<evidence type="ECO:0000313" key="3">
    <source>
        <dbReference type="Proteomes" id="UP000600918"/>
    </source>
</evidence>
<keyword evidence="1" id="KW-0812">Transmembrane</keyword>
<accession>A0A834PAR6</accession>
<organism evidence="2 3">
    <name type="scientific">Vespula pensylvanica</name>
    <name type="common">Western yellow jacket</name>
    <name type="synonym">Wasp</name>
    <dbReference type="NCBI Taxonomy" id="30213"/>
    <lineage>
        <taxon>Eukaryota</taxon>
        <taxon>Metazoa</taxon>
        <taxon>Ecdysozoa</taxon>
        <taxon>Arthropoda</taxon>
        <taxon>Hexapoda</taxon>
        <taxon>Insecta</taxon>
        <taxon>Pterygota</taxon>
        <taxon>Neoptera</taxon>
        <taxon>Endopterygota</taxon>
        <taxon>Hymenoptera</taxon>
        <taxon>Apocrita</taxon>
        <taxon>Aculeata</taxon>
        <taxon>Vespoidea</taxon>
        <taxon>Vespidae</taxon>
        <taxon>Vespinae</taxon>
        <taxon>Vespula</taxon>
    </lineage>
</organism>
<keyword evidence="1" id="KW-0472">Membrane</keyword>
<feature type="transmembrane region" description="Helical" evidence="1">
    <location>
        <begin position="68"/>
        <end position="88"/>
    </location>
</feature>
<feature type="transmembrane region" description="Helical" evidence="1">
    <location>
        <begin position="32"/>
        <end position="56"/>
    </location>
</feature>
<name>A0A834PAR6_VESPE</name>
<comment type="caution">
    <text evidence="2">The sequence shown here is derived from an EMBL/GenBank/DDBJ whole genome shotgun (WGS) entry which is preliminary data.</text>
</comment>